<feature type="region of interest" description="Disordered" evidence="1">
    <location>
        <begin position="1"/>
        <end position="139"/>
    </location>
</feature>
<feature type="compositionally biased region" description="Basic and acidic residues" evidence="1">
    <location>
        <begin position="691"/>
        <end position="704"/>
    </location>
</feature>
<dbReference type="EnsemblMetazoa" id="PPAI005096-RA">
    <property type="protein sequence ID" value="PPAI005096-PA"/>
    <property type="gene ID" value="PPAI005096"/>
</dbReference>
<dbReference type="AlphaFoldDB" id="A0A1B0DBA7"/>
<feature type="compositionally biased region" description="Basic and acidic residues" evidence="1">
    <location>
        <begin position="1174"/>
        <end position="1190"/>
    </location>
</feature>
<evidence type="ECO:0000313" key="2">
    <source>
        <dbReference type="EnsemblMetazoa" id="PPAI005096-PA"/>
    </source>
</evidence>
<dbReference type="PANTHER" id="PTHR46345">
    <property type="entry name" value="INVERTED FORMIN-2"/>
    <property type="match status" value="1"/>
</dbReference>
<dbReference type="InterPro" id="IPR042201">
    <property type="entry name" value="FH2_Formin_sf"/>
</dbReference>
<feature type="compositionally biased region" description="Polar residues" evidence="1">
    <location>
        <begin position="223"/>
        <end position="248"/>
    </location>
</feature>
<dbReference type="VEuPathDB" id="VectorBase:PPAI005096"/>
<feature type="compositionally biased region" description="Low complexity" evidence="1">
    <location>
        <begin position="21"/>
        <end position="41"/>
    </location>
</feature>
<feature type="compositionally biased region" description="Polar residues" evidence="1">
    <location>
        <begin position="677"/>
        <end position="687"/>
    </location>
</feature>
<feature type="compositionally biased region" description="Pro residues" evidence="1">
    <location>
        <begin position="599"/>
        <end position="619"/>
    </location>
</feature>
<dbReference type="PROSITE" id="PS51444">
    <property type="entry name" value="FH2"/>
    <property type="match status" value="1"/>
</dbReference>
<feature type="compositionally biased region" description="Polar residues" evidence="1">
    <location>
        <begin position="1"/>
        <end position="14"/>
    </location>
</feature>
<evidence type="ECO:0000256" key="1">
    <source>
        <dbReference type="SAM" id="MobiDB-lite"/>
    </source>
</evidence>
<dbReference type="GO" id="GO:0003779">
    <property type="term" value="F:actin binding"/>
    <property type="evidence" value="ECO:0007669"/>
    <property type="project" value="InterPro"/>
</dbReference>
<feature type="region of interest" description="Disordered" evidence="1">
    <location>
        <begin position="593"/>
        <end position="704"/>
    </location>
</feature>
<dbReference type="EMBL" id="AJVK01013603">
    <property type="status" value="NOT_ANNOTATED_CDS"/>
    <property type="molecule type" value="Genomic_DNA"/>
</dbReference>
<dbReference type="InterPro" id="IPR010472">
    <property type="entry name" value="FH3_dom"/>
</dbReference>
<feature type="compositionally biased region" description="Low complexity" evidence="1">
    <location>
        <begin position="66"/>
        <end position="97"/>
    </location>
</feature>
<accession>A0A1B0DBA7</accession>
<feature type="region of interest" description="Disordered" evidence="1">
    <location>
        <begin position="217"/>
        <end position="384"/>
    </location>
</feature>
<name>A0A1B0DBA7_PHLPP</name>
<dbReference type="Gene3D" id="1.10.238.150">
    <property type="entry name" value="Formin, FH3 diaphanous domain"/>
    <property type="match status" value="1"/>
</dbReference>
<feature type="compositionally biased region" description="Polar residues" evidence="1">
    <location>
        <begin position="99"/>
        <end position="139"/>
    </location>
</feature>
<dbReference type="Gene3D" id="1.20.58.2220">
    <property type="entry name" value="Formin, FH2 domain"/>
    <property type="match status" value="1"/>
</dbReference>
<feature type="region of interest" description="Disordered" evidence="1">
    <location>
        <begin position="1153"/>
        <end position="1190"/>
    </location>
</feature>
<proteinExistence type="predicted"/>
<reference evidence="2" key="1">
    <citation type="submission" date="2022-08" db="UniProtKB">
        <authorList>
            <consortium name="EnsemblMetazoa"/>
        </authorList>
    </citation>
    <scope>IDENTIFICATION</scope>
    <source>
        <strain evidence="2">Israel</strain>
    </source>
</reference>
<organism evidence="2 3">
    <name type="scientific">Phlebotomus papatasi</name>
    <name type="common">Sandfly</name>
    <dbReference type="NCBI Taxonomy" id="29031"/>
    <lineage>
        <taxon>Eukaryota</taxon>
        <taxon>Metazoa</taxon>
        <taxon>Ecdysozoa</taxon>
        <taxon>Arthropoda</taxon>
        <taxon>Hexapoda</taxon>
        <taxon>Insecta</taxon>
        <taxon>Pterygota</taxon>
        <taxon>Neoptera</taxon>
        <taxon>Endopterygota</taxon>
        <taxon>Diptera</taxon>
        <taxon>Nematocera</taxon>
        <taxon>Psychodoidea</taxon>
        <taxon>Psychodidae</taxon>
        <taxon>Phlebotomus</taxon>
        <taxon>Phlebotomus</taxon>
    </lineage>
</organism>
<dbReference type="Pfam" id="PF06367">
    <property type="entry name" value="Drf_FH3"/>
    <property type="match status" value="1"/>
</dbReference>
<evidence type="ECO:0000313" key="3">
    <source>
        <dbReference type="Proteomes" id="UP000092462"/>
    </source>
</evidence>
<dbReference type="PANTHER" id="PTHR46345:SF8">
    <property type="entry name" value="FORMIN 3, ISOFORM B"/>
    <property type="match status" value="1"/>
</dbReference>
<sequence>KNDSKSSVTSLSSRNVERSGSRGSLRSSRSSLNSGVSTSTVKRLPAKPPPSRFSSTPLQEKKPLQSASLRLSGSSSRVPASRSSSSTSSIGSTSLRVKPQTTGYAKNSPSTDNLANGTTFRTLSGSKLPNTQGISVASRRNNFMRPTAASTTKAQTQPPPVGGQSALLRSRLRKWQERLKSLDESETALKNPRRFQIGEKAGEGVRSAIKTSTCEFNDEGFEESQSLVSDTLSQGKETSSGNENTDPQVNLREKPSGVISEQSVDGPKRIKNERKLDPLPEEKVSQNEVTPRRTPMKWKPSNTIEITDVVGTIEAIQESQPKPREPRITSPDNSPRKSLISTLGQRDPGQKSPPILTSDLRKKDDIDADNIETPPTPRKSLLGTGDNFNDAEFLGTGQFDRFSSARKTRRFKRSNFNMANNAEDVPAAEEVPKTQIYVESSKPVRIKVRNEFIGLNLLSVLNNLRPLAKNLPDIKVQLDVFDEQRESDEAQNLQDPDGINLNSHLDVFYAILRQVSDTPQGIPFLSILQHLLRIDPKEAVSDLIWDTAETLVHRATLLENHEDSVRLLRAPSVQKIVCPHCRTDIGATRKQSIAQGSLPSPPPPPPPAVGLPPPPPPPAMTEVKPMGIPPPPPPMAATLKAPVQTAQVPQPKTPEPPSTEPQQLLPQQETPVPRNLFCQQMTPNPQASPKLGRDKTDTLERKKKENSEISLLDGKRSLNVNIFLKQFRSSNENIISLIRNGEHEDVGAERLRGLLKILPEVDELDMLKSFDGDKSRLGNAEKFLMELLNLSNYKLRIECMLLKEEFAANVGYLEPAIRAMLYAGDDLMTNKSLQEVLYMVLVMGNFLNFGGYAGNAAGVKLSSLQKLTDIRANKPGMNLIHYVALQAEKTNPKLLDFPSELTTLENAAKTSVEQLNNELYTLAGRIEKIKKNIDSPNTDVDIKKQMVEFLKISEQEVHILERYMLDLEKTRIKLADFFVEEVKSFKLEECFKILQNFREKFRQAVVDNERRRIQEQQANFRRKQREDQLAMKRRNLTPDLSLGLDSQILDPNLLTGSPALQRRRIGSFTNNNDLASPKDPGPSPEGTLRRRKSRNLNEDESLMDFLRSSGHDNFSRERKTSYGSLDRSWARRARAENGIKKRPDLFHVDFTADRERANSPSSPLQPNPIPIPTIEKDTPAEEVKPRRISI</sequence>
<dbReference type="SMART" id="SM00498">
    <property type="entry name" value="FH2"/>
    <property type="match status" value="1"/>
</dbReference>
<dbReference type="SUPFAM" id="SSF48371">
    <property type="entry name" value="ARM repeat"/>
    <property type="match status" value="1"/>
</dbReference>
<dbReference type="SMART" id="SM01139">
    <property type="entry name" value="Drf_FH3"/>
    <property type="match status" value="1"/>
</dbReference>
<dbReference type="Proteomes" id="UP000092462">
    <property type="component" value="Unassembled WGS sequence"/>
</dbReference>
<dbReference type="InterPro" id="IPR016024">
    <property type="entry name" value="ARM-type_fold"/>
</dbReference>
<feature type="compositionally biased region" description="Basic and acidic residues" evidence="1">
    <location>
        <begin position="266"/>
        <end position="285"/>
    </location>
</feature>
<dbReference type="Pfam" id="PF02181">
    <property type="entry name" value="FH2"/>
    <property type="match status" value="1"/>
</dbReference>
<feature type="compositionally biased region" description="Low complexity" evidence="1">
    <location>
        <begin position="660"/>
        <end position="673"/>
    </location>
</feature>
<dbReference type="VEuPathDB" id="VectorBase:PPAPM1_001074"/>
<protein>
    <submittedName>
        <fullName evidence="2">Uncharacterized protein</fullName>
    </submittedName>
</protein>
<feature type="region of interest" description="Disordered" evidence="1">
    <location>
        <begin position="1068"/>
        <end position="1100"/>
    </location>
</feature>
<dbReference type="SUPFAM" id="SSF101447">
    <property type="entry name" value="Formin homology 2 domain (FH2 domain)"/>
    <property type="match status" value="1"/>
</dbReference>
<dbReference type="InterPro" id="IPR015425">
    <property type="entry name" value="FH2_Formin"/>
</dbReference>
<keyword evidence="3" id="KW-1185">Reference proteome</keyword>